<accession>A0ABP3G7M2</accession>
<comment type="caution">
    <text evidence="1">The sequence shown here is derived from an EMBL/GenBank/DDBJ whole genome shotgun (WGS) entry which is preliminary data.</text>
</comment>
<name>A0ABP3G7M2_9BACI</name>
<dbReference type="Proteomes" id="UP001500782">
    <property type="component" value="Unassembled WGS sequence"/>
</dbReference>
<keyword evidence="2" id="KW-1185">Reference proteome</keyword>
<dbReference type="RefSeq" id="WP_343800847.1">
    <property type="nucleotide sequence ID" value="NZ_BAAADJ010000055.1"/>
</dbReference>
<gene>
    <name evidence="1" type="ORF">GCM10008967_31150</name>
</gene>
<evidence type="ECO:0000313" key="2">
    <source>
        <dbReference type="Proteomes" id="UP001500782"/>
    </source>
</evidence>
<reference evidence="2" key="1">
    <citation type="journal article" date="2019" name="Int. J. Syst. Evol. Microbiol.">
        <title>The Global Catalogue of Microorganisms (GCM) 10K type strain sequencing project: providing services to taxonomists for standard genome sequencing and annotation.</title>
        <authorList>
            <consortium name="The Broad Institute Genomics Platform"/>
            <consortium name="The Broad Institute Genome Sequencing Center for Infectious Disease"/>
            <person name="Wu L."/>
            <person name="Ma J."/>
        </authorList>
    </citation>
    <scope>NUCLEOTIDE SEQUENCE [LARGE SCALE GENOMIC DNA]</scope>
    <source>
        <strain evidence="2">JCM 9731</strain>
    </source>
</reference>
<sequence>MRSIQDAFFNWLSIREVAIARPDDVAAKDTEQLFLSILQDQYGVGDVQVEKEDEFVFVSYEQSGEKKQMKLPKDYVESMIDQMNRDPEKYK</sequence>
<evidence type="ECO:0000313" key="1">
    <source>
        <dbReference type="EMBL" id="GAA0338646.1"/>
    </source>
</evidence>
<protein>
    <submittedName>
        <fullName evidence="1">Uncharacterized protein</fullName>
    </submittedName>
</protein>
<organism evidence="1 2">
    <name type="scientific">Bacillus carboniphilus</name>
    <dbReference type="NCBI Taxonomy" id="86663"/>
    <lineage>
        <taxon>Bacteria</taxon>
        <taxon>Bacillati</taxon>
        <taxon>Bacillota</taxon>
        <taxon>Bacilli</taxon>
        <taxon>Bacillales</taxon>
        <taxon>Bacillaceae</taxon>
        <taxon>Bacillus</taxon>
    </lineage>
</organism>
<proteinExistence type="predicted"/>
<dbReference type="EMBL" id="BAAADJ010000055">
    <property type="protein sequence ID" value="GAA0338646.1"/>
    <property type="molecule type" value="Genomic_DNA"/>
</dbReference>